<dbReference type="EC" id="2.7.7.65" evidence="1"/>
<dbReference type="InterPro" id="IPR011006">
    <property type="entry name" value="CheY-like_superfamily"/>
</dbReference>
<dbReference type="Gene3D" id="3.40.50.2300">
    <property type="match status" value="1"/>
</dbReference>
<dbReference type="SMART" id="SM00448">
    <property type="entry name" value="REC"/>
    <property type="match status" value="1"/>
</dbReference>
<keyword evidence="7" id="KW-1185">Reference proteome</keyword>
<dbReference type="Proteomes" id="UP000219621">
    <property type="component" value="Unassembled WGS sequence"/>
</dbReference>
<dbReference type="Pfam" id="PF00072">
    <property type="entry name" value="Response_reg"/>
    <property type="match status" value="1"/>
</dbReference>
<gene>
    <name evidence="6" type="ORF">SAMN05421508_11086</name>
</gene>
<protein>
    <recommendedName>
        <fullName evidence="1">diguanylate cyclase</fullName>
        <ecNumber evidence="1">2.7.7.65</ecNumber>
    </recommendedName>
</protein>
<dbReference type="PANTHER" id="PTHR45138:SF9">
    <property type="entry name" value="DIGUANYLATE CYCLASE DGCM-RELATED"/>
    <property type="match status" value="1"/>
</dbReference>
<feature type="domain" description="Response regulatory" evidence="4">
    <location>
        <begin position="23"/>
        <end position="140"/>
    </location>
</feature>
<dbReference type="SUPFAM" id="SSF52172">
    <property type="entry name" value="CheY-like"/>
    <property type="match status" value="1"/>
</dbReference>
<organism evidence="6 7">
    <name type="scientific">Caenispirillum bisanense</name>
    <dbReference type="NCBI Taxonomy" id="414052"/>
    <lineage>
        <taxon>Bacteria</taxon>
        <taxon>Pseudomonadati</taxon>
        <taxon>Pseudomonadota</taxon>
        <taxon>Alphaproteobacteria</taxon>
        <taxon>Rhodospirillales</taxon>
        <taxon>Novispirillaceae</taxon>
        <taxon>Caenispirillum</taxon>
    </lineage>
</organism>
<dbReference type="GO" id="GO:0052621">
    <property type="term" value="F:diguanylate cyclase activity"/>
    <property type="evidence" value="ECO:0007669"/>
    <property type="project" value="UniProtKB-EC"/>
</dbReference>
<dbReference type="NCBIfam" id="TIGR00254">
    <property type="entry name" value="GGDEF"/>
    <property type="match status" value="1"/>
</dbReference>
<dbReference type="OrthoDB" id="9812260at2"/>
<keyword evidence="3" id="KW-0597">Phosphoprotein</keyword>
<evidence type="ECO:0000256" key="2">
    <source>
        <dbReference type="ARBA" id="ARBA00034247"/>
    </source>
</evidence>
<accession>A0A286GWN6</accession>
<dbReference type="InterPro" id="IPR001789">
    <property type="entry name" value="Sig_transdc_resp-reg_receiver"/>
</dbReference>
<dbReference type="InterPro" id="IPR000160">
    <property type="entry name" value="GGDEF_dom"/>
</dbReference>
<dbReference type="GO" id="GO:0043709">
    <property type="term" value="P:cell adhesion involved in single-species biofilm formation"/>
    <property type="evidence" value="ECO:0007669"/>
    <property type="project" value="TreeGrafter"/>
</dbReference>
<evidence type="ECO:0000313" key="6">
    <source>
        <dbReference type="EMBL" id="SOD99902.1"/>
    </source>
</evidence>
<sequence>MTAQAPFTGPTAGILDAPLVPAKVVIVDDMLPNALLAAAVVERLDGVEVEVFEDAPEALARCRAAPPDLVLLDYVMPGLDGIAFARALRDGLDGEFVPIIMVTGESRSGTLAEAMAAGATDFLRKPWDETELEARARNMLSLRRSYLELRQKTQALHVLATTDPLTGILNRRAFSEAATAEVDRVRRYGRPASLLMMDIDFFKRINDGWGHAAGDAVLRTFADHCRKHLRDTDHLGRLGGEEFAVLLPETDAAGALVLAERLRADLAAVRVTPDDGPPIAMTVSIGVAEAGAAETLDGVLRRADAALYAAKQAGRDRVLLADARAADGVA</sequence>
<comment type="catalytic activity">
    <reaction evidence="2">
        <text>2 GTP = 3',3'-c-di-GMP + 2 diphosphate</text>
        <dbReference type="Rhea" id="RHEA:24898"/>
        <dbReference type="ChEBI" id="CHEBI:33019"/>
        <dbReference type="ChEBI" id="CHEBI:37565"/>
        <dbReference type="ChEBI" id="CHEBI:58805"/>
        <dbReference type="EC" id="2.7.7.65"/>
    </reaction>
</comment>
<dbReference type="PANTHER" id="PTHR45138">
    <property type="entry name" value="REGULATORY COMPONENTS OF SENSORY TRANSDUCTION SYSTEM"/>
    <property type="match status" value="1"/>
</dbReference>
<reference evidence="6 7" key="1">
    <citation type="submission" date="2017-09" db="EMBL/GenBank/DDBJ databases">
        <authorList>
            <person name="Ehlers B."/>
            <person name="Leendertz F.H."/>
        </authorList>
    </citation>
    <scope>NUCLEOTIDE SEQUENCE [LARGE SCALE GENOMIC DNA]</scope>
    <source>
        <strain evidence="6 7">USBA 140</strain>
    </source>
</reference>
<dbReference type="InterPro" id="IPR050469">
    <property type="entry name" value="Diguanylate_Cyclase"/>
</dbReference>
<dbReference type="Gene3D" id="3.30.70.270">
    <property type="match status" value="1"/>
</dbReference>
<dbReference type="RefSeq" id="WP_097280923.1">
    <property type="nucleotide sequence ID" value="NZ_OCNJ01000010.1"/>
</dbReference>
<evidence type="ECO:0000313" key="7">
    <source>
        <dbReference type="Proteomes" id="UP000219621"/>
    </source>
</evidence>
<proteinExistence type="predicted"/>
<dbReference type="InterPro" id="IPR043128">
    <property type="entry name" value="Rev_trsase/Diguanyl_cyclase"/>
</dbReference>
<feature type="modified residue" description="4-aspartylphosphate" evidence="3">
    <location>
        <position position="73"/>
    </location>
</feature>
<dbReference type="AlphaFoldDB" id="A0A286GWN6"/>
<evidence type="ECO:0000259" key="4">
    <source>
        <dbReference type="PROSITE" id="PS50110"/>
    </source>
</evidence>
<dbReference type="Pfam" id="PF00990">
    <property type="entry name" value="GGDEF"/>
    <property type="match status" value="1"/>
</dbReference>
<dbReference type="CDD" id="cd01949">
    <property type="entry name" value="GGDEF"/>
    <property type="match status" value="1"/>
</dbReference>
<dbReference type="GO" id="GO:0005886">
    <property type="term" value="C:plasma membrane"/>
    <property type="evidence" value="ECO:0007669"/>
    <property type="project" value="TreeGrafter"/>
</dbReference>
<evidence type="ECO:0000259" key="5">
    <source>
        <dbReference type="PROSITE" id="PS50887"/>
    </source>
</evidence>
<evidence type="ECO:0000256" key="3">
    <source>
        <dbReference type="PROSITE-ProRule" id="PRU00169"/>
    </source>
</evidence>
<evidence type="ECO:0000256" key="1">
    <source>
        <dbReference type="ARBA" id="ARBA00012528"/>
    </source>
</evidence>
<dbReference type="EMBL" id="OCNJ01000010">
    <property type="protein sequence ID" value="SOD99902.1"/>
    <property type="molecule type" value="Genomic_DNA"/>
</dbReference>
<feature type="domain" description="GGDEF" evidence="5">
    <location>
        <begin position="190"/>
        <end position="323"/>
    </location>
</feature>
<dbReference type="GO" id="GO:1902201">
    <property type="term" value="P:negative regulation of bacterial-type flagellum-dependent cell motility"/>
    <property type="evidence" value="ECO:0007669"/>
    <property type="project" value="TreeGrafter"/>
</dbReference>
<dbReference type="SMART" id="SM00267">
    <property type="entry name" value="GGDEF"/>
    <property type="match status" value="1"/>
</dbReference>
<dbReference type="PROSITE" id="PS50110">
    <property type="entry name" value="RESPONSE_REGULATORY"/>
    <property type="match status" value="1"/>
</dbReference>
<dbReference type="InterPro" id="IPR029787">
    <property type="entry name" value="Nucleotide_cyclase"/>
</dbReference>
<dbReference type="GO" id="GO:0000160">
    <property type="term" value="P:phosphorelay signal transduction system"/>
    <property type="evidence" value="ECO:0007669"/>
    <property type="project" value="InterPro"/>
</dbReference>
<name>A0A286GWN6_9PROT</name>
<dbReference type="FunFam" id="3.30.70.270:FF:000001">
    <property type="entry name" value="Diguanylate cyclase domain protein"/>
    <property type="match status" value="1"/>
</dbReference>
<dbReference type="SUPFAM" id="SSF55073">
    <property type="entry name" value="Nucleotide cyclase"/>
    <property type="match status" value="1"/>
</dbReference>
<dbReference type="PROSITE" id="PS50887">
    <property type="entry name" value="GGDEF"/>
    <property type="match status" value="1"/>
</dbReference>